<proteinExistence type="inferred from homology"/>
<comment type="subunit">
    <text evidence="5">Part of the 50S ribosomal subunit; part of the 5S rRNA/L5/L18/L25 subcomplex. Contacts the 5S rRNA. Binds to the 5S rRNA independently of L5 and L18.</text>
</comment>
<evidence type="ECO:0000313" key="10">
    <source>
        <dbReference type="Proteomes" id="UP000757540"/>
    </source>
</evidence>
<dbReference type="Pfam" id="PF14693">
    <property type="entry name" value="Ribosomal_TL5_C"/>
    <property type="match status" value="1"/>
</dbReference>
<dbReference type="InterPro" id="IPR020057">
    <property type="entry name" value="Ribosomal_bL25_b-dom"/>
</dbReference>
<evidence type="ECO:0000256" key="3">
    <source>
        <dbReference type="ARBA" id="ARBA00022980"/>
    </source>
</evidence>
<organism evidence="9 10">
    <name type="scientific">Isoptericola halotolerans</name>
    <dbReference type="NCBI Taxonomy" id="300560"/>
    <lineage>
        <taxon>Bacteria</taxon>
        <taxon>Bacillati</taxon>
        <taxon>Actinomycetota</taxon>
        <taxon>Actinomycetes</taxon>
        <taxon>Micrococcales</taxon>
        <taxon>Promicromonosporaceae</taxon>
        <taxon>Isoptericola</taxon>
    </lineage>
</organism>
<dbReference type="PANTHER" id="PTHR33284">
    <property type="entry name" value="RIBOSOMAL PROTEIN L25/GLN-TRNA SYNTHETASE, ANTI-CODON-BINDING DOMAIN-CONTAINING PROTEIN"/>
    <property type="match status" value="1"/>
</dbReference>
<protein>
    <recommendedName>
        <fullName evidence="5">Large ribosomal subunit protein bL25</fullName>
    </recommendedName>
    <alternativeName>
        <fullName evidence="5">General stress protein CTC</fullName>
    </alternativeName>
</protein>
<dbReference type="NCBIfam" id="NF004612">
    <property type="entry name" value="PRK05943.1"/>
    <property type="match status" value="1"/>
</dbReference>
<evidence type="ECO:0000256" key="4">
    <source>
        <dbReference type="ARBA" id="ARBA00023274"/>
    </source>
</evidence>
<comment type="function">
    <text evidence="5">This is one of the proteins that binds to the 5S RNA in the ribosome where it forms part of the central protuberance.</text>
</comment>
<dbReference type="Proteomes" id="UP000757540">
    <property type="component" value="Unassembled WGS sequence"/>
</dbReference>
<dbReference type="NCBIfam" id="TIGR00731">
    <property type="entry name" value="bL25_bact_ctc"/>
    <property type="match status" value="1"/>
</dbReference>
<sequence length="199" mass="21045">MAEIKLAAEARTEFGKGAARRARRAGKIPAVLYGHGADPLHINLPGHETMLAVRHTNALIGLDVDGEGYLAVVKDVQRHPVRPQIEHVDLLLVNKGEKIAVDITVHIVGESAPGSIHLVEEQTLSVEADATNLPETIEVSIEGKQAGESILAGDIPLPEGVELLTDPSYTVVTITEPRGEESDEESADSASAASESSAE</sequence>
<evidence type="ECO:0000256" key="2">
    <source>
        <dbReference type="ARBA" id="ARBA00022884"/>
    </source>
</evidence>
<evidence type="ECO:0000259" key="8">
    <source>
        <dbReference type="Pfam" id="PF14693"/>
    </source>
</evidence>
<gene>
    <name evidence="5" type="primary">rplY</name>
    <name evidence="5" type="synonym">ctc</name>
    <name evidence="9" type="ORF">HDG69_001995</name>
</gene>
<dbReference type="SUPFAM" id="SSF50715">
    <property type="entry name" value="Ribosomal protein L25-like"/>
    <property type="match status" value="1"/>
</dbReference>
<dbReference type="InterPro" id="IPR020056">
    <property type="entry name" value="Rbsml_bL25/Gln-tRNA_synth_N"/>
</dbReference>
<dbReference type="NCBIfam" id="NF004131">
    <property type="entry name" value="PRK05618.2-1"/>
    <property type="match status" value="1"/>
</dbReference>
<name>A0ABX2A3H8_9MICO</name>
<dbReference type="EMBL" id="JABEZU010000002">
    <property type="protein sequence ID" value="NOV97420.1"/>
    <property type="molecule type" value="Genomic_DNA"/>
</dbReference>
<dbReference type="GO" id="GO:0005840">
    <property type="term" value="C:ribosome"/>
    <property type="evidence" value="ECO:0007669"/>
    <property type="project" value="UniProtKB-KW"/>
</dbReference>
<feature type="region of interest" description="Disordered" evidence="6">
    <location>
        <begin position="175"/>
        <end position="199"/>
    </location>
</feature>
<evidence type="ECO:0000256" key="1">
    <source>
        <dbReference type="ARBA" id="ARBA00022730"/>
    </source>
</evidence>
<keyword evidence="2 5" id="KW-0694">RNA-binding</keyword>
<feature type="domain" description="Large ribosomal subunit protein bL25 L25" evidence="7">
    <location>
        <begin position="6"/>
        <end position="90"/>
    </location>
</feature>
<feature type="domain" description="Large ribosomal subunit protein bL25 beta" evidence="8">
    <location>
        <begin position="98"/>
        <end position="178"/>
    </location>
</feature>
<dbReference type="Gene3D" id="2.170.120.20">
    <property type="entry name" value="Ribosomal protein L25, beta domain"/>
    <property type="match status" value="1"/>
</dbReference>
<comment type="caution">
    <text evidence="9">The sequence shown here is derived from an EMBL/GenBank/DDBJ whole genome shotgun (WGS) entry which is preliminary data.</text>
</comment>
<comment type="similarity">
    <text evidence="5">Belongs to the bacterial ribosomal protein bL25 family. CTC subfamily.</text>
</comment>
<keyword evidence="4 5" id="KW-0687">Ribonucleoprotein</keyword>
<dbReference type="HAMAP" id="MF_01334">
    <property type="entry name" value="Ribosomal_bL25_CTC"/>
    <property type="match status" value="1"/>
</dbReference>
<accession>A0ABX2A3H8</accession>
<evidence type="ECO:0000256" key="6">
    <source>
        <dbReference type="SAM" id="MobiDB-lite"/>
    </source>
</evidence>
<dbReference type="Gene3D" id="2.40.240.10">
    <property type="entry name" value="Ribosomal Protein L25, Chain P"/>
    <property type="match status" value="1"/>
</dbReference>
<keyword evidence="1 5" id="KW-0699">rRNA-binding</keyword>
<dbReference type="InterPro" id="IPR011035">
    <property type="entry name" value="Ribosomal_bL25/Gln-tRNA_synth"/>
</dbReference>
<evidence type="ECO:0000256" key="5">
    <source>
        <dbReference type="HAMAP-Rule" id="MF_01334"/>
    </source>
</evidence>
<dbReference type="Pfam" id="PF01386">
    <property type="entry name" value="Ribosomal_L25p"/>
    <property type="match status" value="1"/>
</dbReference>
<dbReference type="InterPro" id="IPR029751">
    <property type="entry name" value="Ribosomal_L25_dom"/>
</dbReference>
<dbReference type="InterPro" id="IPR001021">
    <property type="entry name" value="Ribosomal_bL25_long"/>
</dbReference>
<dbReference type="PANTHER" id="PTHR33284:SF1">
    <property type="entry name" value="RIBOSOMAL PROTEIN L25_GLN-TRNA SYNTHETASE, ANTI-CODON-BINDING DOMAIN-CONTAINING PROTEIN"/>
    <property type="match status" value="1"/>
</dbReference>
<keyword evidence="3 5" id="KW-0689">Ribosomal protein</keyword>
<reference evidence="9 10" key="1">
    <citation type="submission" date="2020-05" db="EMBL/GenBank/DDBJ databases">
        <title>Genomic Encyclopedia of Type Strains, Phase III (KMG-III): the genomes of soil and plant-associated and newly described type strains.</title>
        <authorList>
            <person name="Whitman W."/>
        </authorList>
    </citation>
    <scope>NUCLEOTIDE SEQUENCE [LARGE SCALE GENOMIC DNA]</scope>
    <source>
        <strain evidence="9 10">KCTC 19046</strain>
    </source>
</reference>
<feature type="compositionally biased region" description="Low complexity" evidence="6">
    <location>
        <begin position="188"/>
        <end position="199"/>
    </location>
</feature>
<dbReference type="InterPro" id="IPR020930">
    <property type="entry name" value="Ribosomal_uL5_bac-type"/>
</dbReference>
<dbReference type="CDD" id="cd00495">
    <property type="entry name" value="Ribosomal_L25_TL5_CTC"/>
    <property type="match status" value="1"/>
</dbReference>
<dbReference type="RefSeq" id="WP_171783632.1">
    <property type="nucleotide sequence ID" value="NZ_BAAAML010000006.1"/>
</dbReference>
<evidence type="ECO:0000259" key="7">
    <source>
        <dbReference type="Pfam" id="PF01386"/>
    </source>
</evidence>
<keyword evidence="10" id="KW-1185">Reference proteome</keyword>
<dbReference type="InterPro" id="IPR037121">
    <property type="entry name" value="Ribosomal_bL25_C"/>
</dbReference>
<evidence type="ECO:0000313" key="9">
    <source>
        <dbReference type="EMBL" id="NOV97420.1"/>
    </source>
</evidence>